<protein>
    <submittedName>
        <fullName evidence="2">NAD-dependent epimerase</fullName>
    </submittedName>
</protein>
<dbReference type="SUPFAM" id="SSF51735">
    <property type="entry name" value="NAD(P)-binding Rossmann-fold domains"/>
    <property type="match status" value="1"/>
</dbReference>
<name>A0A250JQD5_9BACT</name>
<accession>A0A250JQD5</accession>
<evidence type="ECO:0000259" key="1">
    <source>
        <dbReference type="Pfam" id="PF01370"/>
    </source>
</evidence>
<dbReference type="KEGG" id="mmas:MYMAC_001647"/>
<dbReference type="EMBL" id="CP022203">
    <property type="protein sequence ID" value="ATB46055.1"/>
    <property type="molecule type" value="Genomic_DNA"/>
</dbReference>
<evidence type="ECO:0000313" key="2">
    <source>
        <dbReference type="EMBL" id="ATB46055.1"/>
    </source>
</evidence>
<organism evidence="2 3">
    <name type="scientific">Corallococcus macrosporus DSM 14697</name>
    <dbReference type="NCBI Taxonomy" id="1189310"/>
    <lineage>
        <taxon>Bacteria</taxon>
        <taxon>Pseudomonadati</taxon>
        <taxon>Myxococcota</taxon>
        <taxon>Myxococcia</taxon>
        <taxon>Myxococcales</taxon>
        <taxon>Cystobacterineae</taxon>
        <taxon>Myxococcaceae</taxon>
        <taxon>Corallococcus</taxon>
    </lineage>
</organism>
<proteinExistence type="predicted"/>
<dbReference type="InterPro" id="IPR036291">
    <property type="entry name" value="NAD(P)-bd_dom_sf"/>
</dbReference>
<dbReference type="GO" id="GO:0004029">
    <property type="term" value="F:aldehyde dehydrogenase (NAD+) activity"/>
    <property type="evidence" value="ECO:0007669"/>
    <property type="project" value="TreeGrafter"/>
</dbReference>
<dbReference type="RefSeq" id="WP_095957673.1">
    <property type="nucleotide sequence ID" value="NZ_CP022203.1"/>
</dbReference>
<evidence type="ECO:0000313" key="3">
    <source>
        <dbReference type="Proteomes" id="UP000217343"/>
    </source>
</evidence>
<gene>
    <name evidence="2" type="ORF">MYMAC_001647</name>
</gene>
<sequence length="326" mass="34679">MRALITGAGGFLGTWLAKALAARGDSVTCLLRPGGDASGLAGVSHSRVDGDVTVPSTLAAAVAGQDVVFHLAGARRGATRDDFMRVNAEGTRHLCEAMVAAGHRPRLVLTGSLAACGPSTPTRPHVEEDAFQPHEWYGESKAEAERIAFSYGDRLPVTVSRPPRILGPGDRENLTFFKMARRGIRLELSGGPRPLTLIDVEDVVDVLLLQATHPAAVGEAFFCAGPGAPLSLEQVQDLGARALGISPRTVRVHPAVLRALATAADGVSQLTGRKLALSRKLAKQLLAPAWTCSGAKAERLLGFHPRRDLADSIRRSVTWYQEQGWL</sequence>
<dbReference type="AlphaFoldDB" id="A0A250JQD5"/>
<dbReference type="GO" id="GO:0005737">
    <property type="term" value="C:cytoplasm"/>
    <property type="evidence" value="ECO:0007669"/>
    <property type="project" value="TreeGrafter"/>
</dbReference>
<dbReference type="Proteomes" id="UP000217343">
    <property type="component" value="Chromosome"/>
</dbReference>
<dbReference type="OrthoDB" id="9804595at2"/>
<dbReference type="PANTHER" id="PTHR48079">
    <property type="entry name" value="PROTEIN YEEZ"/>
    <property type="match status" value="1"/>
</dbReference>
<keyword evidence="3" id="KW-1185">Reference proteome</keyword>
<feature type="domain" description="NAD-dependent epimerase/dehydratase" evidence="1">
    <location>
        <begin position="3"/>
        <end position="217"/>
    </location>
</feature>
<dbReference type="PANTHER" id="PTHR48079:SF6">
    <property type="entry name" value="NAD(P)-BINDING DOMAIN-CONTAINING PROTEIN-RELATED"/>
    <property type="match status" value="1"/>
</dbReference>
<reference evidence="2 3" key="1">
    <citation type="submission" date="2017-06" db="EMBL/GenBank/DDBJ databases">
        <title>Sequencing and comparative analysis of myxobacterial genomes.</title>
        <authorList>
            <person name="Rupp O."/>
            <person name="Goesmann A."/>
            <person name="Sogaard-Andersen L."/>
        </authorList>
    </citation>
    <scope>NUCLEOTIDE SEQUENCE [LARGE SCALE GENOMIC DNA]</scope>
    <source>
        <strain evidence="2 3">DSM 14697</strain>
    </source>
</reference>
<dbReference type="Gene3D" id="3.40.50.720">
    <property type="entry name" value="NAD(P)-binding Rossmann-like Domain"/>
    <property type="match status" value="1"/>
</dbReference>
<dbReference type="InterPro" id="IPR051783">
    <property type="entry name" value="NAD(P)-dependent_oxidoreduct"/>
</dbReference>
<dbReference type="InterPro" id="IPR001509">
    <property type="entry name" value="Epimerase_deHydtase"/>
</dbReference>
<dbReference type="Pfam" id="PF01370">
    <property type="entry name" value="Epimerase"/>
    <property type="match status" value="1"/>
</dbReference>